<evidence type="ECO:0008006" key="4">
    <source>
        <dbReference type="Google" id="ProtNLM"/>
    </source>
</evidence>
<name>A0A2N5SI05_9BASI</name>
<evidence type="ECO:0000313" key="2">
    <source>
        <dbReference type="EMBL" id="PLW28829.1"/>
    </source>
</evidence>
<evidence type="ECO:0000313" key="1">
    <source>
        <dbReference type="EMBL" id="PLW12855.1"/>
    </source>
</evidence>
<comment type="caution">
    <text evidence="1">The sequence shown here is derived from an EMBL/GenBank/DDBJ whole genome shotgun (WGS) entry which is preliminary data.</text>
</comment>
<reference evidence="1 3" key="1">
    <citation type="submission" date="2017-11" db="EMBL/GenBank/DDBJ databases">
        <title>De novo assembly and phasing of dikaryotic genomes from two isolates of Puccinia coronata f. sp. avenae, the causal agent of oat crown rust.</title>
        <authorList>
            <person name="Miller M.E."/>
            <person name="Zhang Y."/>
            <person name="Omidvar V."/>
            <person name="Sperschneider J."/>
            <person name="Schwessinger B."/>
            <person name="Raley C."/>
            <person name="Palmer J.M."/>
            <person name="Garnica D."/>
            <person name="Upadhyaya N."/>
            <person name="Rathjen J."/>
            <person name="Taylor J.M."/>
            <person name="Park R.F."/>
            <person name="Dodds P.N."/>
            <person name="Hirsch C.D."/>
            <person name="Kianian S.F."/>
            <person name="Figueroa M."/>
        </authorList>
    </citation>
    <scope>NUCLEOTIDE SEQUENCE [LARGE SCALE GENOMIC DNA]</scope>
    <source>
        <strain evidence="1">12SD80</strain>
    </source>
</reference>
<dbReference type="Proteomes" id="UP000235392">
    <property type="component" value="Unassembled WGS sequence"/>
</dbReference>
<organism evidence="1 3">
    <name type="scientific">Puccinia coronata f. sp. avenae</name>
    <dbReference type="NCBI Taxonomy" id="200324"/>
    <lineage>
        <taxon>Eukaryota</taxon>
        <taxon>Fungi</taxon>
        <taxon>Dikarya</taxon>
        <taxon>Basidiomycota</taxon>
        <taxon>Pucciniomycotina</taxon>
        <taxon>Pucciniomycetes</taxon>
        <taxon>Pucciniales</taxon>
        <taxon>Pucciniaceae</taxon>
        <taxon>Puccinia</taxon>
    </lineage>
</organism>
<accession>A0A2N5SI05</accession>
<dbReference type="EMBL" id="PGCI01000351">
    <property type="protein sequence ID" value="PLW28829.1"/>
    <property type="molecule type" value="Genomic_DNA"/>
</dbReference>
<protein>
    <recommendedName>
        <fullName evidence="4">Arrestin C-terminal-like domain-containing protein</fullName>
    </recommendedName>
</protein>
<proteinExistence type="predicted"/>
<dbReference type="EMBL" id="PGCI01000871">
    <property type="protein sequence ID" value="PLW12855.1"/>
    <property type="molecule type" value="Genomic_DNA"/>
</dbReference>
<dbReference type="AlphaFoldDB" id="A0A2N5SI05"/>
<gene>
    <name evidence="2" type="ORF">PCASD_17845</name>
    <name evidence="1" type="ORF">PCASD_19952</name>
</gene>
<sequence>MRLIIEHLEIPSAVPTTPTKKASILILLAWIWVAWRWNLHPWALIIELDFVLTISVMVAVSLLPRRGNCTKYFPHVGHLGLSPVLVAGTIKLESQDDEEIINVAQIIVRLRCYEAIGGQAQLSKQFDEKYLPGNLNVLWETVSNIWPPPDSSHTSPTLAGDYRSDWRLIVPRSATDPNHLGSAIGSMTYKDWRSWWQLEAVVRGSTGRDKTITKCYPLHLTNFQNLSSLGTLTHTHGTTNNPRINYSLSCPAQISCGDQLTVSLSLHTNYASEKYSDTPKFKRVIISLERTLVGTESADRQDAGHLPAYTSTKTTLPVTPSSHATSTVVPSLRSTRSLGRLNLKASLRPVLRCDRKPIVSVVEVVEVPITSSEQDKITNPRSGFTWSGRVDMTVPRPKSGHYSIGDTCKSSKFISVTYHLKAKVVIKTKSRDTETITLGACEVELSCVPTLERESAYRNYNNSRRIDLHLRKFPGPSACVTDNDHPSLGLLQSKFATPTTKTL</sequence>
<evidence type="ECO:0000313" key="3">
    <source>
        <dbReference type="Proteomes" id="UP000235392"/>
    </source>
</evidence>